<feature type="region of interest" description="Disordered" evidence="1">
    <location>
        <begin position="1"/>
        <end position="27"/>
    </location>
</feature>
<proteinExistence type="predicted"/>
<dbReference type="PANTHER" id="PTHR34129:SF1">
    <property type="entry name" value="DUF952 DOMAIN-CONTAINING PROTEIN"/>
    <property type="match status" value="1"/>
</dbReference>
<reference evidence="2 3" key="1">
    <citation type="submission" date="2018-11" db="EMBL/GenBank/DDBJ databases">
        <title>Rhodococcus spongicola sp. nov. and Rhodococcus xishaensis sp. nov. from marine sponges.</title>
        <authorList>
            <person name="Li L."/>
            <person name="Lin H.W."/>
        </authorList>
    </citation>
    <scope>NUCLEOTIDE SEQUENCE [LARGE SCALE GENOMIC DNA]</scope>
    <source>
        <strain evidence="2 3">LHW50502</strain>
    </source>
</reference>
<dbReference type="Gene3D" id="3.20.170.20">
    <property type="entry name" value="Protein of unknown function DUF952"/>
    <property type="match status" value="1"/>
</dbReference>
<dbReference type="Pfam" id="PF06108">
    <property type="entry name" value="DUF952"/>
    <property type="match status" value="1"/>
</dbReference>
<dbReference type="SUPFAM" id="SSF56399">
    <property type="entry name" value="ADP-ribosylation"/>
    <property type="match status" value="1"/>
</dbReference>
<evidence type="ECO:0000256" key="1">
    <source>
        <dbReference type="SAM" id="MobiDB-lite"/>
    </source>
</evidence>
<protein>
    <submittedName>
        <fullName evidence="2">DUF952 domain-containing protein</fullName>
    </submittedName>
</protein>
<dbReference type="Proteomes" id="UP000284333">
    <property type="component" value="Unassembled WGS sequence"/>
</dbReference>
<name>A0A438AXY5_9NOCA</name>
<feature type="compositionally biased region" description="Pro residues" evidence="1">
    <location>
        <begin position="1"/>
        <end position="21"/>
    </location>
</feature>
<evidence type="ECO:0000313" key="2">
    <source>
        <dbReference type="EMBL" id="RVW03508.1"/>
    </source>
</evidence>
<dbReference type="PANTHER" id="PTHR34129">
    <property type="entry name" value="BLR1139 PROTEIN"/>
    <property type="match status" value="1"/>
</dbReference>
<dbReference type="EMBL" id="RKLN01000003">
    <property type="protein sequence ID" value="RVW03508.1"/>
    <property type="molecule type" value="Genomic_DNA"/>
</dbReference>
<sequence length="137" mass="14842">MSAPLNEPPSSEPPSSEPPTSGPGRRLVHMCTKDEWVAAQRDGQRIPAGFATDGFVHLSTPEQVHLPANRLFAGRRDLVLLHLDPDLLGADVRWEPGSPSDPPSMRFPHLYGALPTDSVIEVADYQPDATGVFAPLE</sequence>
<comment type="caution">
    <text evidence="2">The sequence shown here is derived from an EMBL/GenBank/DDBJ whole genome shotgun (WGS) entry which is preliminary data.</text>
</comment>
<dbReference type="AlphaFoldDB" id="A0A438AXY5"/>
<dbReference type="OrthoDB" id="5638018at2"/>
<keyword evidence="3" id="KW-1185">Reference proteome</keyword>
<dbReference type="InterPro" id="IPR009297">
    <property type="entry name" value="DUF952"/>
</dbReference>
<gene>
    <name evidence="2" type="ORF">EF834_10375</name>
</gene>
<organism evidence="2 3">
    <name type="scientific">Rhodococcus spongiicola</name>
    <dbReference type="NCBI Taxonomy" id="2487352"/>
    <lineage>
        <taxon>Bacteria</taxon>
        <taxon>Bacillati</taxon>
        <taxon>Actinomycetota</taxon>
        <taxon>Actinomycetes</taxon>
        <taxon>Mycobacteriales</taxon>
        <taxon>Nocardiaceae</taxon>
        <taxon>Rhodococcus</taxon>
    </lineage>
</organism>
<evidence type="ECO:0000313" key="3">
    <source>
        <dbReference type="Proteomes" id="UP000284333"/>
    </source>
</evidence>
<accession>A0A438AXY5</accession>